<feature type="region of interest" description="Disordered" evidence="1">
    <location>
        <begin position="1"/>
        <end position="73"/>
    </location>
</feature>
<comment type="caution">
    <text evidence="2">The sequence shown here is derived from an EMBL/GenBank/DDBJ whole genome shotgun (WGS) entry which is preliminary data.</text>
</comment>
<proteinExistence type="predicted"/>
<feature type="compositionally biased region" description="Basic and acidic residues" evidence="1">
    <location>
        <begin position="36"/>
        <end position="73"/>
    </location>
</feature>
<organism evidence="2 3">
    <name type="scientific">Streptomyces longisporus</name>
    <dbReference type="NCBI Taxonomy" id="1948"/>
    <lineage>
        <taxon>Bacteria</taxon>
        <taxon>Bacillati</taxon>
        <taxon>Actinomycetota</taxon>
        <taxon>Actinomycetes</taxon>
        <taxon>Kitasatosporales</taxon>
        <taxon>Streptomycetaceae</taxon>
        <taxon>Streptomyces</taxon>
    </lineage>
</organism>
<reference evidence="2 3" key="1">
    <citation type="journal article" date="2019" name="Int. J. Syst. Evol. Microbiol.">
        <title>The Global Catalogue of Microorganisms (GCM) 10K type strain sequencing project: providing services to taxonomists for standard genome sequencing and annotation.</title>
        <authorList>
            <consortium name="The Broad Institute Genomics Platform"/>
            <consortium name="The Broad Institute Genome Sequencing Center for Infectious Disease"/>
            <person name="Wu L."/>
            <person name="Ma J."/>
        </authorList>
    </citation>
    <scope>NUCLEOTIDE SEQUENCE [LARGE SCALE GENOMIC DNA]</scope>
    <source>
        <strain evidence="2 3">JCM 4395</strain>
    </source>
</reference>
<evidence type="ECO:0000256" key="1">
    <source>
        <dbReference type="SAM" id="MobiDB-lite"/>
    </source>
</evidence>
<evidence type="ECO:0000313" key="3">
    <source>
        <dbReference type="Proteomes" id="UP001501777"/>
    </source>
</evidence>
<protein>
    <submittedName>
        <fullName evidence="2">Uncharacterized protein</fullName>
    </submittedName>
</protein>
<name>A0ABN3MZE1_STRLO</name>
<dbReference type="EMBL" id="BAAASG010000017">
    <property type="protein sequence ID" value="GAA2511551.1"/>
    <property type="molecule type" value="Genomic_DNA"/>
</dbReference>
<sequence length="73" mass="8378">MSRRRASRRTSDERASTASSSGAHSAAHPNLFNDQVRMDCLPRRYLPEGSLDKRYAELPEKARRRPQGLEHSR</sequence>
<accession>A0ABN3MZE1</accession>
<gene>
    <name evidence="2" type="ORF">GCM10010276_68260</name>
</gene>
<evidence type="ECO:0000313" key="2">
    <source>
        <dbReference type="EMBL" id="GAA2511551.1"/>
    </source>
</evidence>
<keyword evidence="3" id="KW-1185">Reference proteome</keyword>
<dbReference type="Proteomes" id="UP001501777">
    <property type="component" value="Unassembled WGS sequence"/>
</dbReference>
<feature type="compositionally biased region" description="Low complexity" evidence="1">
    <location>
        <begin position="16"/>
        <end position="27"/>
    </location>
</feature>